<reference evidence="2 3" key="1">
    <citation type="submission" date="2019-04" db="EMBL/GenBank/DDBJ databases">
        <authorList>
            <person name="Feng G."/>
            <person name="Zhang J."/>
            <person name="Zhu H."/>
        </authorList>
    </citation>
    <scope>NUCLEOTIDE SEQUENCE [LARGE SCALE GENOMIC DNA]</scope>
    <source>
        <strain evidence="2 3">JCM 19491</strain>
    </source>
</reference>
<evidence type="ECO:0000259" key="1">
    <source>
        <dbReference type="Pfam" id="PF03724"/>
    </source>
</evidence>
<proteinExistence type="predicted"/>
<dbReference type="PROSITE" id="PS51257">
    <property type="entry name" value="PROKAR_LIPOPROTEIN"/>
    <property type="match status" value="1"/>
</dbReference>
<evidence type="ECO:0000313" key="3">
    <source>
        <dbReference type="Proteomes" id="UP000298284"/>
    </source>
</evidence>
<organism evidence="2 3">
    <name type="scientific">Hymenobacter wooponensis</name>
    <dbReference type="NCBI Taxonomy" id="1525360"/>
    <lineage>
        <taxon>Bacteria</taxon>
        <taxon>Pseudomonadati</taxon>
        <taxon>Bacteroidota</taxon>
        <taxon>Cytophagia</taxon>
        <taxon>Cytophagales</taxon>
        <taxon>Hymenobacteraceae</taxon>
        <taxon>Hymenobacter</taxon>
    </lineage>
</organism>
<dbReference type="Gene3D" id="2.40.128.270">
    <property type="match status" value="1"/>
</dbReference>
<protein>
    <submittedName>
        <fullName evidence="2">META domain-containing protein</fullName>
    </submittedName>
</protein>
<dbReference type="InterPro" id="IPR038670">
    <property type="entry name" value="HslJ-like_sf"/>
</dbReference>
<dbReference type="Pfam" id="PF03724">
    <property type="entry name" value="META"/>
    <property type="match status" value="1"/>
</dbReference>
<gene>
    <name evidence="2" type="ORF">EU557_08280</name>
</gene>
<name>A0A4Z0MQ44_9BACT</name>
<comment type="caution">
    <text evidence="2">The sequence shown here is derived from an EMBL/GenBank/DDBJ whole genome shotgun (WGS) entry which is preliminary data.</text>
</comment>
<dbReference type="RefSeq" id="WP_135529920.1">
    <property type="nucleotide sequence ID" value="NZ_SRKZ01000002.1"/>
</dbReference>
<accession>A0A4Z0MQ44</accession>
<feature type="domain" description="DUF306" evidence="1">
    <location>
        <begin position="28"/>
        <end position="131"/>
    </location>
</feature>
<dbReference type="PANTHER" id="PTHR35535:SF2">
    <property type="entry name" value="DUF306 DOMAIN-CONTAINING PROTEIN"/>
    <property type="match status" value="1"/>
</dbReference>
<dbReference type="InterPro" id="IPR053147">
    <property type="entry name" value="Hsp_HslJ-like"/>
</dbReference>
<sequence>MRLAILSLFTLGLITSCQRDTDTPPPAAQLEDTRWMLVQVEEVPLATSSYSETSRSYLLLASDNHKTEGLAPCNSFGGTYSLGGAPGTLTISGQTSTKATCPAQTIEMRYLSALPLTARYEISGEQLRFYGPDNSLTPKLVFERVH</sequence>
<keyword evidence="3" id="KW-1185">Reference proteome</keyword>
<dbReference type="EMBL" id="SRKZ01000002">
    <property type="protein sequence ID" value="TGD81539.1"/>
    <property type="molecule type" value="Genomic_DNA"/>
</dbReference>
<dbReference type="OrthoDB" id="880459at2"/>
<dbReference type="Proteomes" id="UP000298284">
    <property type="component" value="Unassembled WGS sequence"/>
</dbReference>
<dbReference type="PANTHER" id="PTHR35535">
    <property type="entry name" value="HEAT SHOCK PROTEIN HSLJ"/>
    <property type="match status" value="1"/>
</dbReference>
<dbReference type="AlphaFoldDB" id="A0A4Z0MQ44"/>
<evidence type="ECO:0000313" key="2">
    <source>
        <dbReference type="EMBL" id="TGD81539.1"/>
    </source>
</evidence>
<dbReference type="InterPro" id="IPR005184">
    <property type="entry name" value="DUF306_Meta_HslJ"/>
</dbReference>